<evidence type="ECO:0000256" key="1">
    <source>
        <dbReference type="ARBA" id="ARBA00007664"/>
    </source>
</evidence>
<comment type="similarity">
    <text evidence="1">Belongs to the peptidase S1 family.</text>
</comment>
<evidence type="ECO:0000256" key="3">
    <source>
        <dbReference type="ARBA" id="ARBA00022801"/>
    </source>
</evidence>
<dbReference type="RefSeq" id="WP_402872215.1">
    <property type="nucleotide sequence ID" value="NZ_JBIYSL010000001.1"/>
</dbReference>
<comment type="caution">
    <text evidence="7">The sequence shown here is derived from an EMBL/GenBank/DDBJ whole genome shotgun (WGS) entry which is preliminary data.</text>
</comment>
<evidence type="ECO:0000256" key="5">
    <source>
        <dbReference type="ARBA" id="ARBA00023157"/>
    </source>
</evidence>
<name>A0ABW8HQI5_9BACL</name>
<organism evidence="7 8">
    <name type="scientific">Paenibacillus illinoisensis</name>
    <dbReference type="NCBI Taxonomy" id="59845"/>
    <lineage>
        <taxon>Bacteria</taxon>
        <taxon>Bacillati</taxon>
        <taxon>Bacillota</taxon>
        <taxon>Bacilli</taxon>
        <taxon>Bacillales</taxon>
        <taxon>Paenibacillaceae</taxon>
        <taxon>Paenibacillus</taxon>
    </lineage>
</organism>
<dbReference type="InterPro" id="IPR009003">
    <property type="entry name" value="Peptidase_S1_PA"/>
</dbReference>
<keyword evidence="8" id="KW-1185">Reference proteome</keyword>
<reference evidence="7 8" key="1">
    <citation type="submission" date="2024-11" db="EMBL/GenBank/DDBJ databases">
        <title>Identification and Characterization of a Novel Fosfomycin Bacillithiol Transferase FosB8 in Paenibacillus illinoisensis.</title>
        <authorList>
            <person name="Lu W."/>
        </authorList>
    </citation>
    <scope>NUCLEOTIDE SEQUENCE [LARGE SCALE GENOMIC DNA]</scope>
    <source>
        <strain evidence="7 8">WP77</strain>
    </source>
</reference>
<dbReference type="Proteomes" id="UP001618531">
    <property type="component" value="Unassembled WGS sequence"/>
</dbReference>
<dbReference type="EMBL" id="JBIYSL010000001">
    <property type="protein sequence ID" value="MFK0521751.1"/>
    <property type="molecule type" value="Genomic_DNA"/>
</dbReference>
<feature type="signal peptide" evidence="6">
    <location>
        <begin position="1"/>
        <end position="25"/>
    </location>
</feature>
<gene>
    <name evidence="7" type="ORF">ACINKY_06015</name>
</gene>
<evidence type="ECO:0000256" key="6">
    <source>
        <dbReference type="SAM" id="SignalP"/>
    </source>
</evidence>
<dbReference type="Gene3D" id="2.40.10.10">
    <property type="entry name" value="Trypsin-like serine proteases"/>
    <property type="match status" value="2"/>
</dbReference>
<keyword evidence="5" id="KW-1015">Disulfide bond</keyword>
<keyword evidence="3" id="KW-0378">Hydrolase</keyword>
<evidence type="ECO:0000313" key="8">
    <source>
        <dbReference type="Proteomes" id="UP001618531"/>
    </source>
</evidence>
<dbReference type="InterPro" id="IPR043504">
    <property type="entry name" value="Peptidase_S1_PA_chymotrypsin"/>
</dbReference>
<dbReference type="InterPro" id="IPR001316">
    <property type="entry name" value="Pept_S1A_streptogrisin"/>
</dbReference>
<sequence length="450" mass="49343">MGLKKITALIFGLALTLSFSGVTYAENIEKDSQAYTNEKYNLEEKFRDEFGFEKSTNQLLSIQNDSSVQKYGVSLSESEESEMDRRVEIEQKFIPDLEKAIQYSSMSENYAGMYIQQAPEYKIIVRYTGGSNKNLTSSNQEEQEFVETVEQFRTNVSNNAASLILPNEIVYEKVDYSEKQLIGFVENIVSKLDLLKEQNVNVTKIYSDYPNQKVVVSLANELGPEKQEIVETMFNKYPLEFNDDPGLIEQTARNTYTGTIMGGHEINSSGKCTAGVPAKSRSNGTLFLVTAGHCGSQGTNFSQGGYLLGPLSNIYMGSYADSGAIRLSGGNHTPSNVIYNTSGINPGNPTRLTGVQALSSSKIGETVIKSGATTDTTTGTLQRKDVYFTTAGRYLFETSTVSQPGDSGAPVFAGSGFKGIVHGRILSNDSMLYTHAERILNGLNLDLYVP</sequence>
<protein>
    <submittedName>
        <fullName evidence="7">Uncharacterized protein</fullName>
    </submittedName>
</protein>
<evidence type="ECO:0000256" key="4">
    <source>
        <dbReference type="ARBA" id="ARBA00022825"/>
    </source>
</evidence>
<feature type="chain" id="PRO_5047385345" evidence="6">
    <location>
        <begin position="26"/>
        <end position="450"/>
    </location>
</feature>
<evidence type="ECO:0000313" key="7">
    <source>
        <dbReference type="EMBL" id="MFK0521751.1"/>
    </source>
</evidence>
<evidence type="ECO:0000256" key="2">
    <source>
        <dbReference type="ARBA" id="ARBA00022670"/>
    </source>
</evidence>
<dbReference type="PRINTS" id="PR00861">
    <property type="entry name" value="ALYTICPTASE"/>
</dbReference>
<dbReference type="SUPFAM" id="SSF50494">
    <property type="entry name" value="Trypsin-like serine proteases"/>
    <property type="match status" value="1"/>
</dbReference>
<accession>A0ABW8HQI5</accession>
<keyword evidence="4" id="KW-0720">Serine protease</keyword>
<proteinExistence type="inferred from homology"/>
<keyword evidence="6" id="KW-0732">Signal</keyword>
<keyword evidence="2" id="KW-0645">Protease</keyword>
<dbReference type="CDD" id="cd21112">
    <property type="entry name" value="alphaLP-like"/>
    <property type="match status" value="1"/>
</dbReference>